<dbReference type="AlphaFoldDB" id="A0A183IJR2"/>
<keyword evidence="9" id="KW-0175">Coiled coil</keyword>
<gene>
    <name evidence="10" type="ORF">SBAD_LOCUS3858</name>
</gene>
<dbReference type="SMART" id="SM01128">
    <property type="entry name" value="DDRGK"/>
    <property type="match status" value="1"/>
</dbReference>
<dbReference type="GO" id="GO:0044389">
    <property type="term" value="F:ubiquitin-like protein ligase binding"/>
    <property type="evidence" value="ECO:0007669"/>
    <property type="project" value="TreeGrafter"/>
</dbReference>
<evidence type="ECO:0000256" key="7">
    <source>
        <dbReference type="ARBA" id="ARBA00022989"/>
    </source>
</evidence>
<keyword evidence="6" id="KW-0256">Endoplasmic reticulum</keyword>
<evidence type="ECO:0000256" key="8">
    <source>
        <dbReference type="ARBA" id="ARBA00023136"/>
    </source>
</evidence>
<dbReference type="Pfam" id="PF09756">
    <property type="entry name" value="DDRGK"/>
    <property type="match status" value="1"/>
</dbReference>
<evidence type="ECO:0000256" key="6">
    <source>
        <dbReference type="ARBA" id="ARBA00022824"/>
    </source>
</evidence>
<comment type="subcellular location">
    <subcellularLocation>
        <location evidence="1">Endoplasmic reticulum membrane</location>
        <topology evidence="1">Single-pass membrane protein</topology>
    </subcellularLocation>
</comment>
<dbReference type="GO" id="GO:0005789">
    <property type="term" value="C:endoplasmic reticulum membrane"/>
    <property type="evidence" value="ECO:0007669"/>
    <property type="project" value="UniProtKB-SubCell"/>
</dbReference>
<dbReference type="PANTHER" id="PTHR48176">
    <property type="entry name" value="DDRGK DOMAIN-CONTAINING PROTEIN 1"/>
    <property type="match status" value="1"/>
</dbReference>
<dbReference type="Proteomes" id="UP000270296">
    <property type="component" value="Unassembled WGS sequence"/>
</dbReference>
<proteinExistence type="inferred from homology"/>
<dbReference type="WBParaSite" id="SBAD_0000402901-mRNA-1">
    <property type="protein sequence ID" value="SBAD_0000402901-mRNA-1"/>
    <property type="gene ID" value="SBAD_0000402901"/>
</dbReference>
<dbReference type="PANTHER" id="PTHR48176:SF1">
    <property type="entry name" value="DDRGK DOMAIN-CONTAINING PROTEIN 1"/>
    <property type="match status" value="1"/>
</dbReference>
<evidence type="ECO:0000256" key="5">
    <source>
        <dbReference type="ARBA" id="ARBA00022786"/>
    </source>
</evidence>
<evidence type="ECO:0000256" key="9">
    <source>
        <dbReference type="SAM" id="Coils"/>
    </source>
</evidence>
<evidence type="ECO:0000256" key="2">
    <source>
        <dbReference type="ARBA" id="ARBA00009829"/>
    </source>
</evidence>
<organism evidence="12">
    <name type="scientific">Soboliphyme baturini</name>
    <dbReference type="NCBI Taxonomy" id="241478"/>
    <lineage>
        <taxon>Eukaryota</taxon>
        <taxon>Metazoa</taxon>
        <taxon>Ecdysozoa</taxon>
        <taxon>Nematoda</taxon>
        <taxon>Enoplea</taxon>
        <taxon>Dorylaimia</taxon>
        <taxon>Dioctophymatida</taxon>
        <taxon>Dioctophymatoidea</taxon>
        <taxon>Soboliphymatidae</taxon>
        <taxon>Soboliphyme</taxon>
    </lineage>
</organism>
<evidence type="ECO:0000256" key="4">
    <source>
        <dbReference type="ARBA" id="ARBA00022692"/>
    </source>
</evidence>
<dbReference type="InterPro" id="IPR019153">
    <property type="entry name" value="DDRGK_dom-contain"/>
</dbReference>
<dbReference type="OrthoDB" id="2285710at2759"/>
<accession>A0A183IJR2</accession>
<dbReference type="Gene3D" id="1.10.10.10">
    <property type="entry name" value="Winged helix-like DNA-binding domain superfamily/Winged helix DNA-binding domain"/>
    <property type="match status" value="1"/>
</dbReference>
<dbReference type="InterPro" id="IPR036390">
    <property type="entry name" value="WH_DNA-bd_sf"/>
</dbReference>
<reference evidence="12" key="1">
    <citation type="submission" date="2016-06" db="UniProtKB">
        <authorList>
            <consortium name="WormBaseParasite"/>
        </authorList>
    </citation>
    <scope>IDENTIFICATION</scope>
</reference>
<keyword evidence="8" id="KW-0472">Membrane</keyword>
<keyword evidence="5" id="KW-0833">Ubl conjugation pathway</keyword>
<dbReference type="InterPro" id="IPR036388">
    <property type="entry name" value="WH-like_DNA-bd_sf"/>
</dbReference>
<keyword evidence="11" id="KW-1185">Reference proteome</keyword>
<protein>
    <recommendedName>
        <fullName evidence="3">DDRGK domain-containing protein 1</fullName>
    </recommendedName>
</protein>
<name>A0A183IJR2_9BILA</name>
<keyword evidence="4" id="KW-0812">Transmembrane</keyword>
<feature type="coiled-coil region" evidence="9">
    <location>
        <begin position="1"/>
        <end position="41"/>
    </location>
</feature>
<sequence length="160" mass="18836">MEKKKEEQERLAELAKEEERKKLIEEQKQREYEEYLKLKAEFTIEEQGCEADQSLDENNVFRRFVNYIKESKVVNIDELAAHFKLRSQAAIDRLHQLLADGIISGVIDDRGKFIYITEDEMKAVAKFIIQRGRVSVDELIEYSNKLIKFEPEIVHDVACQ</sequence>
<comment type="similarity">
    <text evidence="2">Belongs to the DDRGK1 family.</text>
</comment>
<evidence type="ECO:0000313" key="12">
    <source>
        <dbReference type="WBParaSite" id="SBAD_0000402901-mRNA-1"/>
    </source>
</evidence>
<dbReference type="SUPFAM" id="SSF46785">
    <property type="entry name" value="Winged helix' DNA-binding domain"/>
    <property type="match status" value="1"/>
</dbReference>
<dbReference type="EMBL" id="UZAM01007994">
    <property type="protein sequence ID" value="VDP02599.1"/>
    <property type="molecule type" value="Genomic_DNA"/>
</dbReference>
<keyword evidence="7" id="KW-1133">Transmembrane helix</keyword>
<evidence type="ECO:0000256" key="1">
    <source>
        <dbReference type="ARBA" id="ARBA00004389"/>
    </source>
</evidence>
<evidence type="ECO:0000313" key="11">
    <source>
        <dbReference type="Proteomes" id="UP000270296"/>
    </source>
</evidence>
<dbReference type="InterPro" id="IPR050899">
    <property type="entry name" value="DDRGK_domain-containing"/>
</dbReference>
<reference evidence="10 11" key="2">
    <citation type="submission" date="2018-11" db="EMBL/GenBank/DDBJ databases">
        <authorList>
            <consortium name="Pathogen Informatics"/>
        </authorList>
    </citation>
    <scope>NUCLEOTIDE SEQUENCE [LARGE SCALE GENOMIC DNA]</scope>
</reference>
<evidence type="ECO:0000256" key="3">
    <source>
        <dbReference type="ARBA" id="ARBA00018218"/>
    </source>
</evidence>
<evidence type="ECO:0000313" key="10">
    <source>
        <dbReference type="EMBL" id="VDP02599.1"/>
    </source>
</evidence>
<dbReference type="FunFam" id="1.10.10.10:FF:000143">
    <property type="entry name" value="DDRGK domain-containing protein 1"/>
    <property type="match status" value="1"/>
</dbReference>